<evidence type="ECO:0000313" key="1">
    <source>
        <dbReference type="EMBL" id="SJL13331.1"/>
    </source>
</evidence>
<protein>
    <submittedName>
        <fullName evidence="1">Uncharacterized protein</fullName>
    </submittedName>
</protein>
<dbReference type="Proteomes" id="UP000219338">
    <property type="component" value="Unassembled WGS sequence"/>
</dbReference>
<organism evidence="1 2">
    <name type="scientific">Armillaria ostoyae</name>
    <name type="common">Armillaria root rot fungus</name>
    <dbReference type="NCBI Taxonomy" id="47428"/>
    <lineage>
        <taxon>Eukaryota</taxon>
        <taxon>Fungi</taxon>
        <taxon>Dikarya</taxon>
        <taxon>Basidiomycota</taxon>
        <taxon>Agaricomycotina</taxon>
        <taxon>Agaricomycetes</taxon>
        <taxon>Agaricomycetidae</taxon>
        <taxon>Agaricales</taxon>
        <taxon>Marasmiineae</taxon>
        <taxon>Physalacriaceae</taxon>
        <taxon>Armillaria</taxon>
    </lineage>
</organism>
<reference evidence="2" key="1">
    <citation type="journal article" date="2017" name="Nat. Ecol. Evol.">
        <title>Genome expansion and lineage-specific genetic innovations in the forest pathogenic fungi Armillaria.</title>
        <authorList>
            <person name="Sipos G."/>
            <person name="Prasanna A.N."/>
            <person name="Walter M.C."/>
            <person name="O'Connor E."/>
            <person name="Balint B."/>
            <person name="Krizsan K."/>
            <person name="Kiss B."/>
            <person name="Hess J."/>
            <person name="Varga T."/>
            <person name="Slot J."/>
            <person name="Riley R."/>
            <person name="Boka B."/>
            <person name="Rigling D."/>
            <person name="Barry K."/>
            <person name="Lee J."/>
            <person name="Mihaltcheva S."/>
            <person name="LaButti K."/>
            <person name="Lipzen A."/>
            <person name="Waldron R."/>
            <person name="Moloney N.M."/>
            <person name="Sperisen C."/>
            <person name="Kredics L."/>
            <person name="Vagvoelgyi C."/>
            <person name="Patrignani A."/>
            <person name="Fitzpatrick D."/>
            <person name="Nagy I."/>
            <person name="Doyle S."/>
            <person name="Anderson J.B."/>
            <person name="Grigoriev I.V."/>
            <person name="Gueldener U."/>
            <person name="Muensterkoetter M."/>
            <person name="Nagy L.G."/>
        </authorList>
    </citation>
    <scope>NUCLEOTIDE SEQUENCE [LARGE SCALE GENOMIC DNA]</scope>
    <source>
        <strain evidence="2">C18/9</strain>
    </source>
</reference>
<dbReference type="EMBL" id="FUEG01000019">
    <property type="protein sequence ID" value="SJL13331.1"/>
    <property type="molecule type" value="Genomic_DNA"/>
</dbReference>
<keyword evidence="2" id="KW-1185">Reference proteome</keyword>
<gene>
    <name evidence="1" type="ORF">ARMOST_16771</name>
</gene>
<proteinExistence type="predicted"/>
<accession>A0A284RX45</accession>
<sequence length="151" mass="16866">MLRRNVDRSLEAMVAVEEEPCILLVVISENVWIEIPQIFTKITPPKIKPPKIEPPKITLSALTETDKAKSTIPVLKQRSYTGQGVIRSSLANTPCADLSVGGVLKELNTTLGTSYTSRSRSVVSILEPYVAQNYDFGTVYAYLRPCWNYYV</sequence>
<evidence type="ECO:0000313" key="2">
    <source>
        <dbReference type="Proteomes" id="UP000219338"/>
    </source>
</evidence>
<name>A0A284RX45_ARMOS</name>
<dbReference type="AlphaFoldDB" id="A0A284RX45"/>
<dbReference type="STRING" id="47428.A0A284RX45"/>